<evidence type="ECO:0000313" key="2">
    <source>
        <dbReference type="Proteomes" id="UP001060104"/>
    </source>
</evidence>
<accession>A0ABY5TIQ8</accession>
<name>A0ABY5TIQ8_9BACE</name>
<reference evidence="1" key="1">
    <citation type="submission" date="2022-08" db="EMBL/GenBank/DDBJ databases">
        <title>Genome Sequencing of Bacteroides fragilis Group Isolates with Nanopore Technology.</title>
        <authorList>
            <person name="Tisza M.J."/>
            <person name="Smith D."/>
            <person name="Dekker J.P."/>
        </authorList>
    </citation>
    <scope>NUCLEOTIDE SEQUENCE</scope>
    <source>
        <strain evidence="1">BFG-527</strain>
        <plasmid evidence="1">unnamed2</plasmid>
    </source>
</reference>
<dbReference type="InterPro" id="IPR053842">
    <property type="entry name" value="NikA-like"/>
</dbReference>
<dbReference type="Pfam" id="PF21983">
    <property type="entry name" value="NikA-like"/>
    <property type="match status" value="1"/>
</dbReference>
<dbReference type="Proteomes" id="UP001060104">
    <property type="component" value="Plasmid unnamed2"/>
</dbReference>
<dbReference type="EMBL" id="CP103143">
    <property type="protein sequence ID" value="UVQ77653.1"/>
    <property type="molecule type" value="Genomic_DNA"/>
</dbReference>
<protein>
    <recommendedName>
        <fullName evidence="3">Plasmid mobilization relaxosome protein MobC</fullName>
    </recommendedName>
</protein>
<keyword evidence="2" id="KW-1185">Reference proteome</keyword>
<evidence type="ECO:0000313" key="1">
    <source>
        <dbReference type="EMBL" id="UVQ77653.1"/>
    </source>
</evidence>
<organism evidence="1 2">
    <name type="scientific">Bacteroides faecis</name>
    <dbReference type="NCBI Taxonomy" id="674529"/>
    <lineage>
        <taxon>Bacteria</taxon>
        <taxon>Pseudomonadati</taxon>
        <taxon>Bacteroidota</taxon>
        <taxon>Bacteroidia</taxon>
        <taxon>Bacteroidales</taxon>
        <taxon>Bacteroidaceae</taxon>
        <taxon>Bacteroides</taxon>
    </lineage>
</organism>
<sequence>MAKEKTRDLHIRLTESEYEEIKSKAEIVGSTTKLVVKAVQEYNQVDGRSSIEILNEWAAYYRECKVSIDRVGNNLNQIAYVINLMKLNGSLNLSDNMLSEIQTFNAMLRDLSRMQEKLIKKIVK</sequence>
<proteinExistence type="predicted"/>
<evidence type="ECO:0008006" key="3">
    <source>
        <dbReference type="Google" id="ProtNLM"/>
    </source>
</evidence>
<dbReference type="RefSeq" id="WP_138273610.1">
    <property type="nucleotide sequence ID" value="NZ_CP103143.1"/>
</dbReference>
<keyword evidence="1" id="KW-0614">Plasmid</keyword>
<geneLocation type="plasmid" evidence="1 2">
    <name>unnamed2</name>
</geneLocation>
<gene>
    <name evidence="1" type="ORF">NXY30_29285</name>
</gene>